<keyword evidence="8" id="KW-0805">Transcription regulation</keyword>
<accession>A0A2U9CFG5</accession>
<keyword evidence="9" id="KW-0496">Mitochondrion</keyword>
<keyword evidence="5" id="KW-0812">Transmembrane</keyword>
<dbReference type="PANTHER" id="PTHR21346">
    <property type="entry name" value="FUN14 DOMAIN CONTAINING"/>
    <property type="match status" value="1"/>
</dbReference>
<keyword evidence="12" id="KW-0539">Nucleus</keyword>
<dbReference type="Pfam" id="PF04930">
    <property type="entry name" value="FUN14"/>
    <property type="match status" value="1"/>
</dbReference>
<evidence type="ECO:0000256" key="11">
    <source>
        <dbReference type="ARBA" id="ARBA00023163"/>
    </source>
</evidence>
<keyword evidence="11" id="KW-0804">Transcription</keyword>
<evidence type="ECO:0000313" key="17">
    <source>
        <dbReference type="Proteomes" id="UP000246464"/>
    </source>
</evidence>
<evidence type="ECO:0000313" key="16">
    <source>
        <dbReference type="EMBL" id="AWP13602.1"/>
    </source>
</evidence>
<dbReference type="GO" id="GO:0005741">
    <property type="term" value="C:mitochondrial outer membrane"/>
    <property type="evidence" value="ECO:0007669"/>
    <property type="project" value="UniProtKB-SubCell"/>
</dbReference>
<evidence type="ECO:0000256" key="7">
    <source>
        <dbReference type="ARBA" id="ARBA00022989"/>
    </source>
</evidence>
<evidence type="ECO:0000256" key="13">
    <source>
        <dbReference type="ARBA" id="ARBA00039376"/>
    </source>
</evidence>
<evidence type="ECO:0000256" key="9">
    <source>
        <dbReference type="ARBA" id="ARBA00023128"/>
    </source>
</evidence>
<protein>
    <recommendedName>
        <fullName evidence="13">FUN14 domain-containing protein 2</fullName>
    </recommendedName>
    <alternativeName>
        <fullName evidence="14">Hepatitis C virus core-binding protein 6</fullName>
    </alternativeName>
</protein>
<comment type="subcellular location">
    <subcellularLocation>
        <location evidence="2">Mitochondrion outer membrane</location>
        <topology evidence="2">Multi-pass membrane protein</topology>
    </subcellularLocation>
    <subcellularLocation>
        <location evidence="1">Nucleus</location>
    </subcellularLocation>
</comment>
<evidence type="ECO:0000256" key="12">
    <source>
        <dbReference type="ARBA" id="ARBA00023242"/>
    </source>
</evidence>
<dbReference type="PANTHER" id="PTHR21346:SF5">
    <property type="entry name" value="FUN14 DOMAIN-CONTAINING PROTEIN 2"/>
    <property type="match status" value="1"/>
</dbReference>
<keyword evidence="17" id="KW-1185">Reference proteome</keyword>
<sequence length="119" mass="13363">MANIDKVEEEIYDKVVDLTEYAKRQRWWNRLFGKNSGPVAEKYSVATQIAIGGVSGWCVGYLFQKVGKVAATSVGGGLLLLQVSFNLLAIHSNLHSNPFNRKENVFLTLPLIHFFFLDC</sequence>
<gene>
    <name evidence="16" type="ORF">SMAX5B_004776</name>
</gene>
<dbReference type="EMBL" id="CP026256">
    <property type="protein sequence ID" value="AWP13602.1"/>
    <property type="molecule type" value="Genomic_DNA"/>
</dbReference>
<evidence type="ECO:0000256" key="14">
    <source>
        <dbReference type="ARBA" id="ARBA00041722"/>
    </source>
</evidence>
<dbReference type="AlphaFoldDB" id="A0A2U9CFG5"/>
<evidence type="ECO:0000256" key="1">
    <source>
        <dbReference type="ARBA" id="ARBA00004123"/>
    </source>
</evidence>
<keyword evidence="6" id="KW-1000">Mitochondrion outer membrane</keyword>
<comment type="function">
    <text evidence="15">Binds directly and specifically 1,2-Diacyl-sn-glycero-3-phospho-(1'-myo-inositol-3',4',5'-bisphosphate) (PIP3) leading to the recruitment of PIP3 to mitochondria and may play a role in the regulation of the platelet activation via AKT/GSK3B/cGMP signaling pathways. May act as transcription factor that regulates SREBP1 (isoform SREBP-1C) expression in order to modulate triglyceride (TG) homeostasis in hepatocytes.</text>
</comment>
<dbReference type="InterPro" id="IPR007014">
    <property type="entry name" value="FUN14"/>
</dbReference>
<name>A0A2U9CFG5_SCOMX</name>
<evidence type="ECO:0000256" key="4">
    <source>
        <dbReference type="ARBA" id="ARBA00022553"/>
    </source>
</evidence>
<dbReference type="Proteomes" id="UP000246464">
    <property type="component" value="Chromosome 14"/>
</dbReference>
<dbReference type="GO" id="GO:0005634">
    <property type="term" value="C:nucleus"/>
    <property type="evidence" value="ECO:0007669"/>
    <property type="project" value="UniProtKB-SubCell"/>
</dbReference>
<organism evidence="16 17">
    <name type="scientific">Scophthalmus maximus</name>
    <name type="common">Turbot</name>
    <name type="synonym">Psetta maxima</name>
    <dbReference type="NCBI Taxonomy" id="52904"/>
    <lineage>
        <taxon>Eukaryota</taxon>
        <taxon>Metazoa</taxon>
        <taxon>Chordata</taxon>
        <taxon>Craniata</taxon>
        <taxon>Vertebrata</taxon>
        <taxon>Euteleostomi</taxon>
        <taxon>Actinopterygii</taxon>
        <taxon>Neopterygii</taxon>
        <taxon>Teleostei</taxon>
        <taxon>Neoteleostei</taxon>
        <taxon>Acanthomorphata</taxon>
        <taxon>Carangaria</taxon>
        <taxon>Pleuronectiformes</taxon>
        <taxon>Pleuronectoidei</taxon>
        <taxon>Scophthalmidae</taxon>
        <taxon>Scophthalmus</taxon>
    </lineage>
</organism>
<evidence type="ECO:0000256" key="10">
    <source>
        <dbReference type="ARBA" id="ARBA00023136"/>
    </source>
</evidence>
<keyword evidence="4" id="KW-0597">Phosphoprotein</keyword>
<evidence type="ECO:0000256" key="3">
    <source>
        <dbReference type="ARBA" id="ARBA00009160"/>
    </source>
</evidence>
<dbReference type="GO" id="GO:0000422">
    <property type="term" value="P:autophagy of mitochondrion"/>
    <property type="evidence" value="ECO:0007669"/>
    <property type="project" value="TreeGrafter"/>
</dbReference>
<comment type="similarity">
    <text evidence="3">Belongs to the FUN14 family.</text>
</comment>
<keyword evidence="10" id="KW-0472">Membrane</keyword>
<evidence type="ECO:0000256" key="5">
    <source>
        <dbReference type="ARBA" id="ARBA00022692"/>
    </source>
</evidence>
<keyword evidence="7" id="KW-1133">Transmembrane helix</keyword>
<reference evidence="16 17" key="1">
    <citation type="submission" date="2017-12" db="EMBL/GenBank/DDBJ databases">
        <title>Integrating genomic resources of turbot (Scophthalmus maximus) in depth evaluation of genetic and physical mapping variation across individuals.</title>
        <authorList>
            <person name="Martinez P."/>
        </authorList>
    </citation>
    <scope>NUCLEOTIDE SEQUENCE [LARGE SCALE GENOMIC DNA]</scope>
</reference>
<proteinExistence type="inferred from homology"/>
<evidence type="ECO:0000256" key="2">
    <source>
        <dbReference type="ARBA" id="ARBA00004374"/>
    </source>
</evidence>
<evidence type="ECO:0000256" key="6">
    <source>
        <dbReference type="ARBA" id="ARBA00022787"/>
    </source>
</evidence>
<evidence type="ECO:0000256" key="15">
    <source>
        <dbReference type="ARBA" id="ARBA00045668"/>
    </source>
</evidence>
<evidence type="ECO:0000256" key="8">
    <source>
        <dbReference type="ARBA" id="ARBA00023015"/>
    </source>
</evidence>